<evidence type="ECO:0000313" key="4">
    <source>
        <dbReference type="Proteomes" id="UP000887577"/>
    </source>
</evidence>
<dbReference type="InterPro" id="IPR046465">
    <property type="entry name" value="BORCS6_C"/>
</dbReference>
<keyword evidence="1" id="KW-0175">Coiled coil</keyword>
<evidence type="ECO:0000259" key="3">
    <source>
        <dbReference type="Pfam" id="PF10157"/>
    </source>
</evidence>
<dbReference type="GO" id="GO:0099078">
    <property type="term" value="C:BORC complex"/>
    <property type="evidence" value="ECO:0007669"/>
    <property type="project" value="TreeGrafter"/>
</dbReference>
<dbReference type="PANTHER" id="PTHR13440:SF7">
    <property type="entry name" value="BLOC-1 RELATED COMPLEX SUBUNIT 6"/>
    <property type="match status" value="1"/>
</dbReference>
<dbReference type="InterPro" id="IPR019314">
    <property type="entry name" value="BORCS6"/>
</dbReference>
<dbReference type="PANTHER" id="PTHR13440">
    <property type="entry name" value="BLOC-1 RELATED COMPLEX SUBUNIT 6"/>
    <property type="match status" value="1"/>
</dbReference>
<dbReference type="AlphaFoldDB" id="A0A914YZW3"/>
<evidence type="ECO:0000256" key="1">
    <source>
        <dbReference type="SAM" id="Coils"/>
    </source>
</evidence>
<feature type="coiled-coil region" evidence="1">
    <location>
        <begin position="135"/>
        <end position="168"/>
    </location>
</feature>
<keyword evidence="4" id="KW-1185">Reference proteome</keyword>
<feature type="compositionally biased region" description="Basic and acidic residues" evidence="2">
    <location>
        <begin position="42"/>
        <end position="53"/>
    </location>
</feature>
<evidence type="ECO:0000256" key="2">
    <source>
        <dbReference type="SAM" id="MobiDB-lite"/>
    </source>
</evidence>
<proteinExistence type="predicted"/>
<accession>A0A914YZW3</accession>
<feature type="domain" description="BLOC-1-related complex subunit 6 C-terminal helix" evidence="3">
    <location>
        <begin position="69"/>
        <end position="166"/>
    </location>
</feature>
<feature type="region of interest" description="Disordered" evidence="2">
    <location>
        <begin position="20"/>
        <end position="69"/>
    </location>
</feature>
<evidence type="ECO:0000313" key="5">
    <source>
        <dbReference type="WBParaSite" id="PSU_v2.g3569.t1"/>
    </source>
</evidence>
<reference evidence="5" key="1">
    <citation type="submission" date="2022-11" db="UniProtKB">
        <authorList>
            <consortium name="WormBaseParasite"/>
        </authorList>
    </citation>
    <scope>IDENTIFICATION</scope>
</reference>
<sequence>MSKENNSGIAADDLAERIVNLVGMTEEPETSASSSPSLMNSPERRPARIDASKTIKTTRQRRPSNELLPDPSVLRDLELHARSISSNVDMCLRDLRGTLRGMSDLTLEFMQTYSSTINSTCDNVDAAIKSQYKLIAKAEELNETMQDARKVAQQVKDMKRLVDLLESRLLADTHKN</sequence>
<dbReference type="Pfam" id="PF10157">
    <property type="entry name" value="BORCS6"/>
    <property type="match status" value="1"/>
</dbReference>
<dbReference type="GO" id="GO:0032418">
    <property type="term" value="P:lysosome localization"/>
    <property type="evidence" value="ECO:0007669"/>
    <property type="project" value="TreeGrafter"/>
</dbReference>
<organism evidence="4 5">
    <name type="scientific">Panagrolaimus superbus</name>
    <dbReference type="NCBI Taxonomy" id="310955"/>
    <lineage>
        <taxon>Eukaryota</taxon>
        <taxon>Metazoa</taxon>
        <taxon>Ecdysozoa</taxon>
        <taxon>Nematoda</taxon>
        <taxon>Chromadorea</taxon>
        <taxon>Rhabditida</taxon>
        <taxon>Tylenchina</taxon>
        <taxon>Panagrolaimomorpha</taxon>
        <taxon>Panagrolaimoidea</taxon>
        <taxon>Panagrolaimidae</taxon>
        <taxon>Panagrolaimus</taxon>
    </lineage>
</organism>
<dbReference type="Proteomes" id="UP000887577">
    <property type="component" value="Unplaced"/>
</dbReference>
<dbReference type="WBParaSite" id="PSU_v2.g3569.t1">
    <property type="protein sequence ID" value="PSU_v2.g3569.t1"/>
    <property type="gene ID" value="PSU_v2.g3569"/>
</dbReference>
<name>A0A914YZW3_9BILA</name>
<feature type="compositionally biased region" description="Low complexity" evidence="2">
    <location>
        <begin position="30"/>
        <end position="41"/>
    </location>
</feature>
<protein>
    <submittedName>
        <fullName evidence="5">BLOC-1-related complex subunit 6 C-terminal helix domain-containing protein</fullName>
    </submittedName>
</protein>